<name>A0A0S4UAU0_RALSL</name>
<sequence length="210" mass="22822">MTFWNDFNDAGRQVGFDLIPKGTLLKIRMTIRQGGFDDPSRGWTGGWATESEHTGSVYLAAEFVVLEGPYAKRKLWSMIGLHSPKGDEWANMGRAFVRAALNSARGVHPDDSTESAQLSRRIRDFGELHGMEFIGRVDIELDSRGDARNVIRQAVEPNHKDYVALMAGNTPPANAANAGVGRAHAPAASAPARAAQPRPAAGFTRPAWAQ</sequence>
<reference evidence="4" key="3">
    <citation type="submission" date="2018-01" db="EMBL/GenBank/DDBJ databases">
        <title>Raltonia solanacearum P824 infects blueberry.</title>
        <authorList>
            <person name="Bocsanczy A.M."/>
            <person name="Norman D.J."/>
        </authorList>
    </citation>
    <scope>NUCLEOTIDE SEQUENCE [LARGE SCALE GENOMIC DNA]</scope>
    <source>
        <strain evidence="4">P824</strain>
    </source>
</reference>
<dbReference type="EMBL" id="CP025741">
    <property type="protein sequence ID" value="AYA47250.1"/>
    <property type="molecule type" value="Genomic_DNA"/>
</dbReference>
<dbReference type="Proteomes" id="UP000262427">
    <property type="component" value="Chromosome CM"/>
</dbReference>
<feature type="region of interest" description="Disordered" evidence="1">
    <location>
        <begin position="176"/>
        <end position="210"/>
    </location>
</feature>
<reference evidence="2" key="2">
    <citation type="submission" date="2018-01" db="EMBL/GenBank/DDBJ databases">
        <title>Ralstonia pseudosolanacearum P824 infects blueberry.</title>
        <authorList>
            <person name="Bocsanczy A.M."/>
            <person name="Norman D.J."/>
        </authorList>
    </citation>
    <scope>NUCLEOTIDE SEQUENCE</scope>
    <source>
        <strain evidence="2">P824</strain>
    </source>
</reference>
<gene>
    <name evidence="3" type="ORF">PSS4_v1_960015</name>
    <name evidence="2" type="ORF">RSP824_12545</name>
</gene>
<organism evidence="3">
    <name type="scientific">Ralstonia solanacearum</name>
    <name type="common">Pseudomonas solanacearum</name>
    <dbReference type="NCBI Taxonomy" id="305"/>
    <lineage>
        <taxon>Bacteria</taxon>
        <taxon>Pseudomonadati</taxon>
        <taxon>Pseudomonadota</taxon>
        <taxon>Betaproteobacteria</taxon>
        <taxon>Burkholderiales</taxon>
        <taxon>Burkholderiaceae</taxon>
        <taxon>Ralstonia</taxon>
        <taxon>Ralstonia solanacearum species complex</taxon>
    </lineage>
</organism>
<reference evidence="3" key="1">
    <citation type="submission" date="2015-10" db="EMBL/GenBank/DDBJ databases">
        <authorList>
            <person name="Gilbert D.G."/>
        </authorList>
    </citation>
    <scope>NUCLEOTIDE SEQUENCE</scope>
    <source>
        <strain evidence="3">Phyl III-seqv23</strain>
    </source>
</reference>
<proteinExistence type="predicted"/>
<evidence type="ECO:0000313" key="3">
    <source>
        <dbReference type="EMBL" id="CUV19238.1"/>
    </source>
</evidence>
<evidence type="ECO:0000313" key="4">
    <source>
        <dbReference type="Proteomes" id="UP000262427"/>
    </source>
</evidence>
<dbReference type="AlphaFoldDB" id="A0A0S4UAU0"/>
<dbReference type="EMBL" id="LN899821">
    <property type="protein sequence ID" value="CUV19238.1"/>
    <property type="molecule type" value="Genomic_DNA"/>
</dbReference>
<protein>
    <submittedName>
        <fullName evidence="3">Uncharacterized protein</fullName>
    </submittedName>
</protein>
<evidence type="ECO:0000256" key="1">
    <source>
        <dbReference type="SAM" id="MobiDB-lite"/>
    </source>
</evidence>
<evidence type="ECO:0000313" key="2">
    <source>
        <dbReference type="EMBL" id="AYA47250.1"/>
    </source>
</evidence>
<feature type="compositionally biased region" description="Low complexity" evidence="1">
    <location>
        <begin position="176"/>
        <end position="201"/>
    </location>
</feature>
<accession>A0A0S4UAU0</accession>